<evidence type="ECO:0000313" key="1">
    <source>
        <dbReference type="EMBL" id="GAA5500747.1"/>
    </source>
</evidence>
<evidence type="ECO:0000313" key="2">
    <source>
        <dbReference type="Proteomes" id="UP001458946"/>
    </source>
</evidence>
<proteinExistence type="predicted"/>
<dbReference type="Proteomes" id="UP001458946">
    <property type="component" value="Unassembled WGS sequence"/>
</dbReference>
<dbReference type="EMBL" id="BAABRN010000003">
    <property type="protein sequence ID" value="GAA5500747.1"/>
    <property type="molecule type" value="Genomic_DNA"/>
</dbReference>
<keyword evidence="2" id="KW-1185">Reference proteome</keyword>
<comment type="caution">
    <text evidence="1">The sequence shown here is derived from an EMBL/GenBank/DDBJ whole genome shotgun (WGS) entry which is preliminary data.</text>
</comment>
<name>A0ABP9V645_9DEIO</name>
<accession>A0ABP9V645</accession>
<sequence length="692" mass="75193">MSKQDLSNESALGHLPKERQQFSALLLGNPNYFGNLEGSGFEAVQAMQGNTSYEELGCVGFQPQQSQLEAVVYLKQKSGYGGPLCSSGSTEYVRFYLSEDNGRTWQDLGLSKFTAYNQPSTAGNTLAYAVTLKIDPHRQICSTPQMPKVRAILSWQVAPPPNMPQFQPVWGHAHDTTIQVEPRRWIVLGDIFKDAGVKVSAALGSSIDLSQKIPAMMPTLSLAELHQSYQGKVEPHRFALPEIKEYLLAPTLPLGPLADGPASLSSPLEGLALDIDPDVISALLHPTDGNTSYERLNCIGLAPHTDTFVGILRVNKPQGYSGSLCTAGSQEFVTFWADFDNNGSFETCLGTASVKVHDIEKLPKGGLDYAVRLPFDLSKYRQPCQKGPRYVKIRAILSWQTAPPSNNPDYVPVWGNRLEATVLLESGQTELGHTPVIQHVGNVLVSDIHPVSGLATGSETYFTVQNSPFGGLIWIAGKIANASSALKYKVMVSQDKVNWETLTNTFQIDLGSFVHVLQSADANGYYTYNPNETLGQLALWETAPKEGIWYIHIQVKDESTSPPTFYEGQEVTVCLDNTVPNISDFKINMGGGDCADFMIGDPISGDYSVSDTHFASVSVRLLPAKGGPANAPTVSNAAAPRGTWTLNTKGLPRCGYAVELVAYDRTIVNSVMVGWSNSKAVGLCLREPTKPK</sequence>
<organism evidence="1 2">
    <name type="scientific">Deinococcus xinjiangensis</name>
    <dbReference type="NCBI Taxonomy" id="457454"/>
    <lineage>
        <taxon>Bacteria</taxon>
        <taxon>Thermotogati</taxon>
        <taxon>Deinococcota</taxon>
        <taxon>Deinococci</taxon>
        <taxon>Deinococcales</taxon>
        <taxon>Deinococcaceae</taxon>
        <taxon>Deinococcus</taxon>
    </lineage>
</organism>
<gene>
    <name evidence="1" type="ORF">Dxin01_00472</name>
</gene>
<protein>
    <submittedName>
        <fullName evidence="1">Uncharacterized protein</fullName>
    </submittedName>
</protein>
<dbReference type="RefSeq" id="WP_353540727.1">
    <property type="nucleotide sequence ID" value="NZ_BAABRN010000003.1"/>
</dbReference>
<reference evidence="1 2" key="1">
    <citation type="submission" date="2024-02" db="EMBL/GenBank/DDBJ databases">
        <title>Deinococcus xinjiangensis NBRC 107630.</title>
        <authorList>
            <person name="Ichikawa N."/>
            <person name="Katano-Makiyama Y."/>
            <person name="Hidaka K."/>
        </authorList>
    </citation>
    <scope>NUCLEOTIDE SEQUENCE [LARGE SCALE GENOMIC DNA]</scope>
    <source>
        <strain evidence="1 2">NBRC 107630</strain>
    </source>
</reference>